<keyword evidence="11" id="KW-1185">Reference proteome</keyword>
<dbReference type="GO" id="GO:0008720">
    <property type="term" value="F:D-lactate dehydrogenase (NAD+) activity"/>
    <property type="evidence" value="ECO:0007669"/>
    <property type="project" value="TreeGrafter"/>
</dbReference>
<dbReference type="Gene3D" id="3.30.465.10">
    <property type="match status" value="1"/>
</dbReference>
<evidence type="ECO:0000313" key="11">
    <source>
        <dbReference type="Proteomes" id="UP000198281"/>
    </source>
</evidence>
<dbReference type="PANTHER" id="PTHR11748:SF111">
    <property type="entry name" value="D-LACTATE DEHYDROGENASE, MITOCHONDRIAL-RELATED"/>
    <property type="match status" value="1"/>
</dbReference>
<keyword evidence="6" id="KW-0560">Oxidoreductase</keyword>
<dbReference type="EMBL" id="FZOS01000002">
    <property type="protein sequence ID" value="SNS18137.1"/>
    <property type="molecule type" value="Genomic_DNA"/>
</dbReference>
<dbReference type="PROSITE" id="PS51387">
    <property type="entry name" value="FAD_PCMH"/>
    <property type="match status" value="1"/>
</dbReference>
<dbReference type="InterPro" id="IPR016166">
    <property type="entry name" value="FAD-bd_PCMH"/>
</dbReference>
<reference evidence="11" key="1">
    <citation type="submission" date="2017-06" db="EMBL/GenBank/DDBJ databases">
        <authorList>
            <person name="Varghese N."/>
            <person name="Submissions S."/>
        </authorList>
    </citation>
    <scope>NUCLEOTIDE SEQUENCE [LARGE SCALE GENOMIC DNA]</scope>
    <source>
        <strain evidence="11">LNB2</strain>
    </source>
</reference>
<dbReference type="SUPFAM" id="SSF56176">
    <property type="entry name" value="FAD-binding/transporter-associated domain-like"/>
    <property type="match status" value="1"/>
</dbReference>
<dbReference type="EC" id="1.1.2.4" evidence="7"/>
<dbReference type="OrthoDB" id="9811557at2"/>
<dbReference type="Proteomes" id="UP000198281">
    <property type="component" value="Unassembled WGS sequence"/>
</dbReference>
<sequence>MNASAESSARSAVTQPASPESELSAATAAELAALLGDRFTQSPAVRAQHGKNETYHAARSPDAVAFPQSTEEVAGAVRICARHGVPVIAYGAGTSLEGNITPVRGGLTIDLTGMNRIVAVNEADLDGTVEAGVTREDLNLHLRDKGLFFPIDPGANATIGGMASTRASGTNAVRYGTMRENVLALKVVTADGRIITTARRARKSAAGYDLTRLFVGAEGTLGIITEVTLRLYGIPETISAAVCAFDSLGGAVDTVVQAIQLGVPIARVELLDEVQIDAVNRWAKTDLACKPTLFFEFHGSEGHVAEQVDIIRAISADHGGGDLDWATSTEERNRLWKARHQAYYAALALRPGATGWSTDVCVPISRLADCILETRADLAQSAIPTPILGHVGDGNFHVIFVVDPERPEEFAEAKRLNARMVDRALAMGGTCTGEHGIGLGKIDALEAELGETVDLMRAVKAALDPQNIMNPGKIFRQP</sequence>
<name>A0A239CD57_9SPHN</name>
<evidence type="ECO:0000313" key="10">
    <source>
        <dbReference type="EMBL" id="SNS18137.1"/>
    </source>
</evidence>
<evidence type="ECO:0000259" key="9">
    <source>
        <dbReference type="PROSITE" id="PS51387"/>
    </source>
</evidence>
<keyword evidence="4" id="KW-0274">FAD</keyword>
<dbReference type="AlphaFoldDB" id="A0A239CD57"/>
<dbReference type="Gene3D" id="3.30.70.2740">
    <property type="match status" value="1"/>
</dbReference>
<dbReference type="InterPro" id="IPR016164">
    <property type="entry name" value="FAD-linked_Oxase-like_C"/>
</dbReference>
<dbReference type="PANTHER" id="PTHR11748">
    <property type="entry name" value="D-LACTATE DEHYDROGENASE"/>
    <property type="match status" value="1"/>
</dbReference>
<feature type="region of interest" description="Disordered" evidence="8">
    <location>
        <begin position="1"/>
        <end position="24"/>
    </location>
</feature>
<dbReference type="InterPro" id="IPR016169">
    <property type="entry name" value="FAD-bd_PCMH_sub2"/>
</dbReference>
<dbReference type="InterPro" id="IPR006094">
    <property type="entry name" value="Oxid_FAD_bind_N"/>
</dbReference>
<dbReference type="GO" id="GO:1903457">
    <property type="term" value="P:lactate catabolic process"/>
    <property type="evidence" value="ECO:0007669"/>
    <property type="project" value="TreeGrafter"/>
</dbReference>
<keyword evidence="3" id="KW-0285">Flavoprotein</keyword>
<proteinExistence type="inferred from homology"/>
<protein>
    <recommendedName>
        <fullName evidence="7">D-lactate dehydrogenase (cytochrome)</fullName>
        <ecNumber evidence="7">1.1.2.4</ecNumber>
    </recommendedName>
</protein>
<dbReference type="Pfam" id="PF01565">
    <property type="entry name" value="FAD_binding_4"/>
    <property type="match status" value="1"/>
</dbReference>
<dbReference type="Pfam" id="PF02913">
    <property type="entry name" value="FAD-oxidase_C"/>
    <property type="match status" value="1"/>
</dbReference>
<feature type="domain" description="FAD-binding PCMH-type" evidence="9">
    <location>
        <begin position="57"/>
        <end position="234"/>
    </location>
</feature>
<feature type="compositionally biased region" description="Polar residues" evidence="8">
    <location>
        <begin position="1"/>
        <end position="15"/>
    </location>
</feature>
<gene>
    <name evidence="10" type="ORF">SAMN06295912_102144</name>
</gene>
<comment type="cofactor">
    <cofactor evidence="1">
        <name>FAD</name>
        <dbReference type="ChEBI" id="CHEBI:57692"/>
    </cofactor>
</comment>
<evidence type="ECO:0000256" key="2">
    <source>
        <dbReference type="ARBA" id="ARBA00008000"/>
    </source>
</evidence>
<dbReference type="Gene3D" id="1.10.45.10">
    <property type="entry name" value="Vanillyl-alcohol Oxidase, Chain A, domain 4"/>
    <property type="match status" value="1"/>
</dbReference>
<dbReference type="GO" id="GO:0004458">
    <property type="term" value="F:D-lactate dehydrogenase (cytochrome) activity"/>
    <property type="evidence" value="ECO:0007669"/>
    <property type="project" value="UniProtKB-EC"/>
</dbReference>
<evidence type="ECO:0000256" key="6">
    <source>
        <dbReference type="ARBA" id="ARBA00023002"/>
    </source>
</evidence>
<keyword evidence="5" id="KW-0809">Transit peptide</keyword>
<dbReference type="InterPro" id="IPR036318">
    <property type="entry name" value="FAD-bd_PCMH-like_sf"/>
</dbReference>
<evidence type="ECO:0000256" key="5">
    <source>
        <dbReference type="ARBA" id="ARBA00022946"/>
    </source>
</evidence>
<evidence type="ECO:0000256" key="4">
    <source>
        <dbReference type="ARBA" id="ARBA00022827"/>
    </source>
</evidence>
<dbReference type="InterPro" id="IPR016171">
    <property type="entry name" value="Vanillyl_alc_oxidase_C-sub2"/>
</dbReference>
<dbReference type="FunFam" id="3.30.465.10:FF:000016">
    <property type="entry name" value="probable D-lactate dehydrogenase, mitochondrial"/>
    <property type="match status" value="1"/>
</dbReference>
<accession>A0A239CD57</accession>
<organism evidence="10 11">
    <name type="scientific">Edaphosphingomonas laterariae</name>
    <dbReference type="NCBI Taxonomy" id="861865"/>
    <lineage>
        <taxon>Bacteria</taxon>
        <taxon>Pseudomonadati</taxon>
        <taxon>Pseudomonadota</taxon>
        <taxon>Alphaproteobacteria</taxon>
        <taxon>Sphingomonadales</taxon>
        <taxon>Rhizorhabdaceae</taxon>
        <taxon>Edaphosphingomonas</taxon>
    </lineage>
</organism>
<evidence type="ECO:0000256" key="7">
    <source>
        <dbReference type="ARBA" id="ARBA00038897"/>
    </source>
</evidence>
<evidence type="ECO:0000256" key="8">
    <source>
        <dbReference type="SAM" id="MobiDB-lite"/>
    </source>
</evidence>
<dbReference type="RefSeq" id="WP_089218149.1">
    <property type="nucleotide sequence ID" value="NZ_FZOS01000002.1"/>
</dbReference>
<dbReference type="FunFam" id="3.30.70.2740:FF:000001">
    <property type="entry name" value="D-lactate dehydrogenase mitochondrial"/>
    <property type="match status" value="1"/>
</dbReference>
<evidence type="ECO:0000256" key="3">
    <source>
        <dbReference type="ARBA" id="ARBA00022630"/>
    </source>
</evidence>
<evidence type="ECO:0000256" key="1">
    <source>
        <dbReference type="ARBA" id="ARBA00001974"/>
    </source>
</evidence>
<dbReference type="GO" id="GO:0071949">
    <property type="term" value="F:FAD binding"/>
    <property type="evidence" value="ECO:0007669"/>
    <property type="project" value="InterPro"/>
</dbReference>
<dbReference type="InterPro" id="IPR004113">
    <property type="entry name" value="FAD-bd_oxidored_4_C"/>
</dbReference>
<dbReference type="FunFam" id="1.10.45.10:FF:000001">
    <property type="entry name" value="D-lactate dehydrogenase mitochondrial"/>
    <property type="match status" value="1"/>
</dbReference>
<comment type="similarity">
    <text evidence="2">Belongs to the FAD-binding oxidoreductase/transferase type 4 family.</text>
</comment>
<dbReference type="SUPFAM" id="SSF55103">
    <property type="entry name" value="FAD-linked oxidases, C-terminal domain"/>
    <property type="match status" value="1"/>
</dbReference>